<dbReference type="InterPro" id="IPR000873">
    <property type="entry name" value="AMP-dep_synth/lig_dom"/>
</dbReference>
<organism evidence="6 7">
    <name type="scientific">Sunxiuqinia elliptica</name>
    <dbReference type="NCBI Taxonomy" id="655355"/>
    <lineage>
        <taxon>Bacteria</taxon>
        <taxon>Pseudomonadati</taxon>
        <taxon>Bacteroidota</taxon>
        <taxon>Bacteroidia</taxon>
        <taxon>Marinilabiliales</taxon>
        <taxon>Prolixibacteraceae</taxon>
        <taxon>Sunxiuqinia</taxon>
    </lineage>
</organism>
<evidence type="ECO:0000313" key="6">
    <source>
        <dbReference type="EMBL" id="TDO05034.1"/>
    </source>
</evidence>
<dbReference type="InterPro" id="IPR045851">
    <property type="entry name" value="AMP-bd_C_sf"/>
</dbReference>
<dbReference type="InterPro" id="IPR020845">
    <property type="entry name" value="AMP-binding_CS"/>
</dbReference>
<accession>A0A4R6HA72</accession>
<evidence type="ECO:0000256" key="3">
    <source>
        <dbReference type="ARBA" id="ARBA00024484"/>
    </source>
</evidence>
<dbReference type="GO" id="GO:0016020">
    <property type="term" value="C:membrane"/>
    <property type="evidence" value="ECO:0007669"/>
    <property type="project" value="TreeGrafter"/>
</dbReference>
<evidence type="ECO:0000256" key="1">
    <source>
        <dbReference type="ARBA" id="ARBA00022741"/>
    </source>
</evidence>
<evidence type="ECO:0000256" key="4">
    <source>
        <dbReference type="SAM" id="Phobius"/>
    </source>
</evidence>
<feature type="domain" description="AMP-dependent synthetase/ligase" evidence="5">
    <location>
        <begin position="48"/>
        <end position="429"/>
    </location>
</feature>
<name>A0A4R6HA72_9BACT</name>
<comment type="catalytic activity">
    <reaction evidence="3">
        <text>a long-chain fatty acid + ATP + CoA = a long-chain fatty acyl-CoA + AMP + diphosphate</text>
        <dbReference type="Rhea" id="RHEA:15421"/>
        <dbReference type="ChEBI" id="CHEBI:30616"/>
        <dbReference type="ChEBI" id="CHEBI:33019"/>
        <dbReference type="ChEBI" id="CHEBI:57287"/>
        <dbReference type="ChEBI" id="CHEBI:57560"/>
        <dbReference type="ChEBI" id="CHEBI:83139"/>
        <dbReference type="ChEBI" id="CHEBI:456215"/>
        <dbReference type="EC" id="6.2.1.3"/>
    </reaction>
    <physiologicalReaction direction="left-to-right" evidence="3">
        <dbReference type="Rhea" id="RHEA:15422"/>
    </physiologicalReaction>
</comment>
<reference evidence="6 7" key="1">
    <citation type="submission" date="2019-03" db="EMBL/GenBank/DDBJ databases">
        <title>Freshwater and sediment microbial communities from various areas in North America, analyzing microbe dynamics in response to fracking.</title>
        <authorList>
            <person name="Lamendella R."/>
        </authorList>
    </citation>
    <scope>NUCLEOTIDE SEQUENCE [LARGE SCALE GENOMIC DNA]</scope>
    <source>
        <strain evidence="6 7">114D</strain>
    </source>
</reference>
<dbReference type="GO" id="GO:0005524">
    <property type="term" value="F:ATP binding"/>
    <property type="evidence" value="ECO:0007669"/>
    <property type="project" value="UniProtKB-KW"/>
</dbReference>
<protein>
    <submittedName>
        <fullName evidence="6">Long-chain acyl-CoA synthetase</fullName>
    </submittedName>
</protein>
<comment type="caution">
    <text evidence="6">The sequence shown here is derived from an EMBL/GenBank/DDBJ whole genome shotgun (WGS) entry which is preliminary data.</text>
</comment>
<dbReference type="PANTHER" id="PTHR43272:SF33">
    <property type="entry name" value="AMP-BINDING DOMAIN-CONTAINING PROTEIN-RELATED"/>
    <property type="match status" value="1"/>
</dbReference>
<feature type="transmembrane region" description="Helical" evidence="4">
    <location>
        <begin position="103"/>
        <end position="122"/>
    </location>
</feature>
<sequence length="582" mass="65954">MLKNDNISKISLILLFQIIFLSYFKRVKRGDYRMKESKKMTMPAMLQASYKQFADRRSLGFVGEEMMTYRQLQTEVEALGTQLRNKGIRKGSKVAILSTNMPNWGVTFFAIGSIGAVAVPILPDFHPTEIRNIIQHAEAEAIFVSENLLSKVEPEEYPMVKVFHIETLTEQNTEDYPQTATSSTADFQYEDVDEEDLLSIIYTSGTTGKSKGVMLTHQNIIWTGQQSRTLQHIIEEDRFLSVLPLSHTFENTLGLILPIMFGASVHYLKKPPIASVLLPALQTVKPTIMLVVPLIIEKVYKGKILPQINSKAITRSLYKIRPFQKLLSRIAGKKLYQTFGGQLKFFGIGGAKLDNQVERFLMDAKFPLAIGYGLTETSPLLAGAVGKNVRYLSTGIPMKGVKLRIASADPATGEGEIQAQGKNIMKGYYKEPDLTKDVFTEDGWFRTGDLGKFDKNGFLYIKGRIKNMIVGASGENIYPEEIESLINRMEYVLESLVVEKKGRLVAMVHLNMEEIETRVQNMKSMRDEAVLRINSRVDEILEEIQQKVNEEVNKFSRIQMVVLQPVPFEKTPTQKIKRFLYH</sequence>
<dbReference type="EMBL" id="SNWI01000001">
    <property type="protein sequence ID" value="TDO05034.1"/>
    <property type="molecule type" value="Genomic_DNA"/>
</dbReference>
<feature type="transmembrane region" description="Helical" evidence="4">
    <location>
        <begin position="6"/>
        <end position="24"/>
    </location>
</feature>
<keyword evidence="1" id="KW-0547">Nucleotide-binding</keyword>
<proteinExistence type="predicted"/>
<dbReference type="Gene3D" id="3.30.300.30">
    <property type="match status" value="1"/>
</dbReference>
<dbReference type="Pfam" id="PF00501">
    <property type="entry name" value="AMP-binding"/>
    <property type="match status" value="1"/>
</dbReference>
<dbReference type="InterPro" id="IPR042099">
    <property type="entry name" value="ANL_N_sf"/>
</dbReference>
<dbReference type="PROSITE" id="PS00455">
    <property type="entry name" value="AMP_BINDING"/>
    <property type="match status" value="1"/>
</dbReference>
<keyword evidence="4" id="KW-1133">Transmembrane helix</keyword>
<dbReference type="Proteomes" id="UP000294848">
    <property type="component" value="Unassembled WGS sequence"/>
</dbReference>
<dbReference type="Gene3D" id="3.40.50.12780">
    <property type="entry name" value="N-terminal domain of ligase-like"/>
    <property type="match status" value="1"/>
</dbReference>
<keyword evidence="2" id="KW-0067">ATP-binding</keyword>
<dbReference type="PANTHER" id="PTHR43272">
    <property type="entry name" value="LONG-CHAIN-FATTY-ACID--COA LIGASE"/>
    <property type="match status" value="1"/>
</dbReference>
<evidence type="ECO:0000313" key="7">
    <source>
        <dbReference type="Proteomes" id="UP000294848"/>
    </source>
</evidence>
<evidence type="ECO:0000259" key="5">
    <source>
        <dbReference type="Pfam" id="PF00501"/>
    </source>
</evidence>
<keyword evidence="4" id="KW-0812">Transmembrane</keyword>
<keyword evidence="4" id="KW-0472">Membrane</keyword>
<dbReference type="GO" id="GO:0004467">
    <property type="term" value="F:long-chain fatty acid-CoA ligase activity"/>
    <property type="evidence" value="ECO:0007669"/>
    <property type="project" value="UniProtKB-EC"/>
</dbReference>
<evidence type="ECO:0000256" key="2">
    <source>
        <dbReference type="ARBA" id="ARBA00022840"/>
    </source>
</evidence>
<dbReference type="SUPFAM" id="SSF56801">
    <property type="entry name" value="Acetyl-CoA synthetase-like"/>
    <property type="match status" value="1"/>
</dbReference>
<dbReference type="AlphaFoldDB" id="A0A4R6HA72"/>
<gene>
    <name evidence="6" type="ORF">DET52_101390</name>
</gene>